<dbReference type="AlphaFoldDB" id="A0AAN6RH79"/>
<proteinExistence type="predicted"/>
<organism evidence="2 3">
    <name type="scientific">Pseudopithomyces chartarum</name>
    <dbReference type="NCBI Taxonomy" id="1892770"/>
    <lineage>
        <taxon>Eukaryota</taxon>
        <taxon>Fungi</taxon>
        <taxon>Dikarya</taxon>
        <taxon>Ascomycota</taxon>
        <taxon>Pezizomycotina</taxon>
        <taxon>Dothideomycetes</taxon>
        <taxon>Pleosporomycetidae</taxon>
        <taxon>Pleosporales</taxon>
        <taxon>Massarineae</taxon>
        <taxon>Didymosphaeriaceae</taxon>
        <taxon>Pseudopithomyces</taxon>
    </lineage>
</organism>
<comment type="caution">
    <text evidence="2">The sequence shown here is derived from an EMBL/GenBank/DDBJ whole genome shotgun (WGS) entry which is preliminary data.</text>
</comment>
<dbReference type="EMBL" id="WVTA01000006">
    <property type="protein sequence ID" value="KAK3209286.1"/>
    <property type="molecule type" value="Genomic_DNA"/>
</dbReference>
<evidence type="ECO:0000313" key="2">
    <source>
        <dbReference type="EMBL" id="KAK3209286.1"/>
    </source>
</evidence>
<feature type="coiled-coil region" evidence="1">
    <location>
        <begin position="48"/>
        <end position="162"/>
    </location>
</feature>
<dbReference type="Proteomes" id="UP001280581">
    <property type="component" value="Unassembled WGS sequence"/>
</dbReference>
<gene>
    <name evidence="2" type="ORF">GRF29_69g1302416</name>
</gene>
<evidence type="ECO:0000256" key="1">
    <source>
        <dbReference type="SAM" id="Coils"/>
    </source>
</evidence>
<name>A0AAN6RH79_9PLEO</name>
<accession>A0AAN6RH79</accession>
<protein>
    <submittedName>
        <fullName evidence="2">Uncharacterized protein</fullName>
    </submittedName>
</protein>
<reference evidence="2 3" key="1">
    <citation type="submission" date="2021-02" db="EMBL/GenBank/DDBJ databases">
        <title>Genome assembly of Pseudopithomyces chartarum.</title>
        <authorList>
            <person name="Jauregui R."/>
            <person name="Singh J."/>
            <person name="Voisey C."/>
        </authorList>
    </citation>
    <scope>NUCLEOTIDE SEQUENCE [LARGE SCALE GENOMIC DNA]</scope>
    <source>
        <strain evidence="2 3">AGR01</strain>
    </source>
</reference>
<feature type="coiled-coil region" evidence="1">
    <location>
        <begin position="195"/>
        <end position="222"/>
    </location>
</feature>
<evidence type="ECO:0000313" key="3">
    <source>
        <dbReference type="Proteomes" id="UP001280581"/>
    </source>
</evidence>
<keyword evidence="1" id="KW-0175">Coiled coil</keyword>
<keyword evidence="3" id="KW-1185">Reference proteome</keyword>
<sequence>MESIPTKQVFTMTARNAQKLFQQEGRESDIGDPLAPELVDQSAEVKEHQDATNYIHDLEKELKEKDERISHLEAQLKQAHQRIEDTAEDQKQLQVDLNQEKISVKFYRRLKDDAEERANAYQKKMMEAFEKEKDVESLHTKMRCLETEVDSLRQSNTEFANKLRFNEEFYHELEKKLLARLDEKEKACLTSVDDLAKQKIRNDQLSEDNRVIEEQYQDVMESMESVSINLTADFNASKEHARMVELQLNALISEIKPLCCFYAQASDILSIYEGLIKQILNVTEPNISFSPNLAKELSKRQQVCKDSCEAFEIIRSTFAKDNVHQNDDDQQLSELAASAANMDTRMSNINRDMIQFLLALEHRPGIREVIKYKYQHLTKSI</sequence>